<dbReference type="Proteomes" id="UP000006684">
    <property type="component" value="Segment"/>
</dbReference>
<protein>
    <submittedName>
        <fullName evidence="2">Putative internal virion protein</fullName>
    </submittedName>
</protein>
<dbReference type="OrthoDB" id="312at10239"/>
<organism evidence="2 3">
    <name type="scientific">Pantoea phage LIMElight</name>
    <dbReference type="NCBI Taxonomy" id="881915"/>
    <lineage>
        <taxon>Viruses</taxon>
        <taxon>Duplodnaviria</taxon>
        <taxon>Heunggongvirae</taxon>
        <taxon>Uroviricota</taxon>
        <taxon>Caudoviricetes</taxon>
        <taxon>Autographivirales</taxon>
        <taxon>Autoscriptoviridae</taxon>
        <taxon>Slopekvirinae</taxon>
        <taxon>Limelightvirus</taxon>
        <taxon>Limelightvirus limelight</taxon>
    </lineage>
</organism>
<dbReference type="GeneID" id="14006769"/>
<name>E1Y3V2_9CAUD</name>
<sequence length="914" mass="99021">MPVLRQGVDTGSGQLQIGGTNYMVGAAAPQVNEVQPKQDTRGQAIQSFLGNFLDTFTPAIQQGQQRAAAQGQIDASADPDALKNSDSAADKQNIFMREAYQKGYLGAAIQQSVNDFQAGINTRAQQAGLNGVSDEEFMQNERQQNAQLMQSLSNYLPHAAPETVSAVASSLDNTRNSALNMLRKTRMGQAKVNNNRTVEQGGFQAIQSFSDSMSAGNNFDQSWHYLEDQAKMIGSNAIMDEKEKKEQLHNLFLTVAQGTNDPDVINQLAGKAAGIMGVTDPSLTSALHSEWNRAGTQQAGATLMDLQNRYDNIGTLPAYQQADAKGNFEHALIDAQTSGRISTGQMMEFYNKVHKEQTPKLQMQGMVSAVSGQGGGLSVEALHAAAPGVTRDQIHSAITEAFPDTIEGNTKMLAAGAQGNDPWVIKTALSRVGSQMTDQLETLSTVMKPVTDENGNTSFQIPQAVQQNVVGFMAMYQSSDDITKQTLMNTLPQDWQGVIKSAIEQDPTNVNNNVLDTIKRVSSEKASGMYKDVSATPTDKMLNTDSALRWYQRINPVTTDSEESQRAAMNQQLQAEYNRIYNTDKGLLTGKSADTINKMLVGNIQARTVPVSIGRFAANVTLPAGTTLDSYAAAAGVDANTYQKSFQTVADSVFKAQGINVDNMDSVRIEPNTGGAQSKDFTLSVVTKGQNGLYTTTRIAMPNSTIARNAQSQYAAMIDQQRADGSQKAGTQIATFMDHSRGGYQTMEVSGTNSTGLAPTVFNNILSNTMRYEGFKSTKSNGSVGYGWHEASGDNVPDRLTPQEGQQKLKELYENRYIPMTRGYMKDAGISGDTATSILADLAYQRPADSKALATAMGQFKRGEISPYELSKVLPSLPSFKDAGGTAQSTRNRERAEALLRWSNFEGNPRVNNW</sequence>
<keyword evidence="3" id="KW-1185">Reference proteome</keyword>
<accession>E1Y3V2</accession>
<feature type="region of interest" description="Disordered" evidence="1">
    <location>
        <begin position="67"/>
        <end position="86"/>
    </location>
</feature>
<dbReference type="KEGG" id="vg:14006769"/>
<proteinExistence type="predicted"/>
<evidence type="ECO:0000256" key="1">
    <source>
        <dbReference type="SAM" id="MobiDB-lite"/>
    </source>
</evidence>
<evidence type="ECO:0000313" key="3">
    <source>
        <dbReference type="Proteomes" id="UP000006684"/>
    </source>
</evidence>
<dbReference type="RefSeq" id="YP_007002899.1">
    <property type="nucleotide sequence ID" value="NC_019454.1"/>
</dbReference>
<evidence type="ECO:0000313" key="2">
    <source>
        <dbReference type="EMBL" id="CBW54804.1"/>
    </source>
</evidence>
<reference evidence="3" key="1">
    <citation type="journal article" date="2011" name="Appl. Environ. Microbiol.">
        <title>Bacteriophages LIMElight and LIMEzero of Pantoea agglomerans, belonging to the "phiKMV-like viruses".</title>
        <authorList>
            <person name="Adriaenssens E.M."/>
            <person name="Ceyssens P.J."/>
            <person name="Dunon V."/>
            <person name="Ackermann H.W."/>
            <person name="Van Vaerenbergh J."/>
            <person name="Maes M."/>
            <person name="De Proft M."/>
            <person name="Lavigne R."/>
        </authorList>
    </citation>
    <scope>NUCLEOTIDE SEQUENCE [LARGE SCALE GENOMIC DNA]</scope>
</reference>
<dbReference type="EMBL" id="FR687252">
    <property type="protein sequence ID" value="CBW54804.1"/>
    <property type="molecule type" value="Genomic_DNA"/>
</dbReference>